<comment type="caution">
    <text evidence="2">The sequence shown here is derived from an EMBL/GenBank/DDBJ whole genome shotgun (WGS) entry which is preliminary data.</text>
</comment>
<evidence type="ECO:0000256" key="1">
    <source>
        <dbReference type="SAM" id="SignalP"/>
    </source>
</evidence>
<gene>
    <name evidence="2" type="ORF">RHOFW104T7_14905</name>
</gene>
<dbReference type="AlphaFoldDB" id="A0A154QHS6"/>
<accession>A0A154QHS6</accession>
<sequence length="366" mass="39254">MSRGCKLAVAMAAVLGMGGCAQQAQVIRPSSARLQALEPLPVVDVIDQDGLAAQDTFTAANINVMPGPGVPIMAAAAGGALGMVIVNAAVKAEAERFAEAHVQPLRTALQGFDARSVLSDSLQQALVLQPKHFGNYTMTSTRPTSAARRLLVQTAYSMTPDFSALQVIATVSIQDVGATPDKPVYRNVLVYQSERQVAPQKTAEDSKRMVAQENQRYSALHVDDDIAKANAEPNRRDSEAARLRTKINQEQVEHRQRLAQAALPVWDADSRAQYLANAWAANQGDTLKTAMRASGAEIAHMLQLDLAAQVATDRIDQSRKVFGDDTREIDYVNGGRMVSMATGDGDASLKKPSPMVMVPVNAAGHR</sequence>
<dbReference type="PROSITE" id="PS51257">
    <property type="entry name" value="PROKAR_LIPOPROTEIN"/>
    <property type="match status" value="1"/>
</dbReference>
<name>A0A154QHS6_9GAMM</name>
<dbReference type="Proteomes" id="UP000076131">
    <property type="component" value="Unassembled WGS sequence"/>
</dbReference>
<feature type="signal peptide" evidence="1">
    <location>
        <begin position="1"/>
        <end position="23"/>
    </location>
</feature>
<keyword evidence="1" id="KW-0732">Signal</keyword>
<feature type="chain" id="PRO_5007599907" evidence="1">
    <location>
        <begin position="24"/>
        <end position="366"/>
    </location>
</feature>
<proteinExistence type="predicted"/>
<evidence type="ECO:0000313" key="2">
    <source>
        <dbReference type="EMBL" id="KZC23233.1"/>
    </source>
</evidence>
<protein>
    <submittedName>
        <fullName evidence="2">Uncharacterized protein</fullName>
    </submittedName>
</protein>
<keyword evidence="3" id="KW-1185">Reference proteome</keyword>
<organism evidence="2 3">
    <name type="scientific">Rhodanobacter thiooxydans</name>
    <dbReference type="NCBI Taxonomy" id="416169"/>
    <lineage>
        <taxon>Bacteria</taxon>
        <taxon>Pseudomonadati</taxon>
        <taxon>Pseudomonadota</taxon>
        <taxon>Gammaproteobacteria</taxon>
        <taxon>Lysobacterales</taxon>
        <taxon>Rhodanobacteraceae</taxon>
        <taxon>Rhodanobacter</taxon>
    </lineage>
</organism>
<dbReference type="EMBL" id="LVJS01000049">
    <property type="protein sequence ID" value="KZC23233.1"/>
    <property type="molecule type" value="Genomic_DNA"/>
</dbReference>
<reference evidence="2 3" key="1">
    <citation type="journal article" date="2016" name="MBio">
        <title>Lateral Gene Transfer in a Heavy Metal-Contaminated-Groundwater Microbial Community.</title>
        <authorList>
            <person name="Hemme C.L."/>
            <person name="Green S.J."/>
            <person name="Rishishwar L."/>
            <person name="Prakash O."/>
            <person name="Pettenato A."/>
            <person name="Chakraborty R."/>
            <person name="Deutschbauer A.M."/>
            <person name="Van Nostrand J.D."/>
            <person name="Wu L."/>
            <person name="He Z."/>
            <person name="Jordan I.K."/>
            <person name="Hazen T.C."/>
            <person name="Arkin A.P."/>
            <person name="Kostka J.E."/>
            <person name="Zhou J."/>
        </authorList>
    </citation>
    <scope>NUCLEOTIDE SEQUENCE [LARGE SCALE GENOMIC DNA]</scope>
    <source>
        <strain evidence="2 3">FW104-T7</strain>
    </source>
</reference>
<evidence type="ECO:0000313" key="3">
    <source>
        <dbReference type="Proteomes" id="UP000076131"/>
    </source>
</evidence>